<proteinExistence type="inferred from homology"/>
<name>A0A7R6PTV1_9BACT</name>
<dbReference type="AlphaFoldDB" id="A0A7R6PTV1"/>
<dbReference type="GO" id="GO:0051536">
    <property type="term" value="F:iron-sulfur cluster binding"/>
    <property type="evidence" value="ECO:0007669"/>
    <property type="project" value="InterPro"/>
</dbReference>
<evidence type="ECO:0000313" key="4">
    <source>
        <dbReference type="Proteomes" id="UP000595564"/>
    </source>
</evidence>
<accession>A0A7R6PTV1</accession>
<evidence type="ECO:0000313" key="3">
    <source>
        <dbReference type="EMBL" id="BBB32562.1"/>
    </source>
</evidence>
<dbReference type="RefSeq" id="WP_201328917.1">
    <property type="nucleotide sequence ID" value="NZ_AP017470.1"/>
</dbReference>
<dbReference type="PANTHER" id="PTHR11178:SF25">
    <property type="entry name" value="NIFU-LIKE PROTEIN 3, CHLOROPLASTIC"/>
    <property type="match status" value="1"/>
</dbReference>
<sequence length="74" mass="8332">MEVQEKIEKALNNIRPALQMDGGDVEFLKYEDGTVYVKLLGACGGCPMSTMTLKLFIEERLKEEVPEVKEVVQV</sequence>
<reference evidence="3 4" key="1">
    <citation type="journal article" date="2012" name="Extremophiles">
        <title>Thermotomaculum hydrothermale gen. nov., sp. nov., a novel heterotrophic thermophile within the phylum Acidobacteria from a deep-sea hydrothermal vent chimney in the Southern Okinawa Trough.</title>
        <authorList>
            <person name="Izumi H."/>
            <person name="Nunoura T."/>
            <person name="Miyazaki M."/>
            <person name="Mino S."/>
            <person name="Toki T."/>
            <person name="Takai K."/>
            <person name="Sako Y."/>
            <person name="Sawabe T."/>
            <person name="Nakagawa S."/>
        </authorList>
    </citation>
    <scope>NUCLEOTIDE SEQUENCE [LARGE SCALE GENOMIC DNA]</scope>
    <source>
        <strain evidence="3 4">AC55</strain>
    </source>
</reference>
<dbReference type="PANTHER" id="PTHR11178">
    <property type="entry name" value="IRON-SULFUR CLUSTER SCAFFOLD PROTEIN NFU-RELATED"/>
    <property type="match status" value="1"/>
</dbReference>
<dbReference type="InterPro" id="IPR001075">
    <property type="entry name" value="NIF_FeS_clus_asmbl_NifU_C"/>
</dbReference>
<dbReference type="SUPFAM" id="SSF117916">
    <property type="entry name" value="Fe-S cluster assembly (FSCA) domain-like"/>
    <property type="match status" value="1"/>
</dbReference>
<evidence type="ECO:0000256" key="1">
    <source>
        <dbReference type="ARBA" id="ARBA00006420"/>
    </source>
</evidence>
<dbReference type="KEGG" id="thyd:TTHT_1022"/>
<dbReference type="InterPro" id="IPR034904">
    <property type="entry name" value="FSCA_dom_sf"/>
</dbReference>
<keyword evidence="4" id="KW-1185">Reference proteome</keyword>
<dbReference type="EMBL" id="AP017470">
    <property type="protein sequence ID" value="BBB32562.1"/>
    <property type="molecule type" value="Genomic_DNA"/>
</dbReference>
<dbReference type="GO" id="GO:0016226">
    <property type="term" value="P:iron-sulfur cluster assembly"/>
    <property type="evidence" value="ECO:0007669"/>
    <property type="project" value="InterPro"/>
</dbReference>
<evidence type="ECO:0000259" key="2">
    <source>
        <dbReference type="Pfam" id="PF01106"/>
    </source>
</evidence>
<protein>
    <recommendedName>
        <fullName evidence="2">NIF system FeS cluster assembly NifU C-terminal domain-containing protein</fullName>
    </recommendedName>
</protein>
<dbReference type="Gene3D" id="3.30.300.130">
    <property type="entry name" value="Fe-S cluster assembly (FSCA)"/>
    <property type="match status" value="1"/>
</dbReference>
<feature type="domain" description="NIF system FeS cluster assembly NifU C-terminal" evidence="2">
    <location>
        <begin position="7"/>
        <end position="72"/>
    </location>
</feature>
<dbReference type="GO" id="GO:0005506">
    <property type="term" value="F:iron ion binding"/>
    <property type="evidence" value="ECO:0007669"/>
    <property type="project" value="InterPro"/>
</dbReference>
<dbReference type="Proteomes" id="UP000595564">
    <property type="component" value="Chromosome"/>
</dbReference>
<comment type="similarity">
    <text evidence="1">Belongs to the NifU family.</text>
</comment>
<dbReference type="Pfam" id="PF01106">
    <property type="entry name" value="NifU"/>
    <property type="match status" value="1"/>
</dbReference>
<gene>
    <name evidence="3" type="ORF">TTHT_1022</name>
</gene>
<organism evidence="3 4">
    <name type="scientific">Thermotomaculum hydrothermale</name>
    <dbReference type="NCBI Taxonomy" id="981385"/>
    <lineage>
        <taxon>Bacteria</taxon>
        <taxon>Pseudomonadati</taxon>
        <taxon>Acidobacteriota</taxon>
        <taxon>Holophagae</taxon>
        <taxon>Thermotomaculales</taxon>
        <taxon>Thermotomaculaceae</taxon>
        <taxon>Thermotomaculum</taxon>
    </lineage>
</organism>